<reference evidence="1" key="2">
    <citation type="submission" date="2015-06" db="UniProtKB">
        <authorList>
            <consortium name="EnsemblPlants"/>
        </authorList>
    </citation>
    <scope>IDENTIFICATION</scope>
    <source>
        <strain evidence="1">DM1-3 516 R44</strain>
    </source>
</reference>
<keyword evidence="2" id="KW-1185">Reference proteome</keyword>
<dbReference type="AlphaFoldDB" id="M1B831"/>
<dbReference type="Gramene" id="PGSC0003DMT400039300">
    <property type="protein sequence ID" value="PGSC0003DMT400039300"/>
    <property type="gene ID" value="PGSC0003DMG401015201"/>
</dbReference>
<dbReference type="PaxDb" id="4113-PGSC0003DMT400039300"/>
<dbReference type="EnsemblPlants" id="PGSC0003DMT400039300">
    <property type="protein sequence ID" value="PGSC0003DMT400039300"/>
    <property type="gene ID" value="PGSC0003DMG401015201"/>
</dbReference>
<evidence type="ECO:0000313" key="1">
    <source>
        <dbReference type="EnsemblPlants" id="PGSC0003DMT400039300"/>
    </source>
</evidence>
<reference evidence="2" key="1">
    <citation type="journal article" date="2011" name="Nature">
        <title>Genome sequence and analysis of the tuber crop potato.</title>
        <authorList>
            <consortium name="The Potato Genome Sequencing Consortium"/>
        </authorList>
    </citation>
    <scope>NUCLEOTIDE SEQUENCE [LARGE SCALE GENOMIC DNA]</scope>
    <source>
        <strain evidence="2">cv. DM1-3 516 R44</strain>
    </source>
</reference>
<accession>M1B831</accession>
<protein>
    <submittedName>
        <fullName evidence="1">Receptor expression-enhancing protein</fullName>
    </submittedName>
</protein>
<dbReference type="HOGENOM" id="CLU_2594456_0_0_1"/>
<dbReference type="InParanoid" id="M1B831"/>
<proteinExistence type="predicted"/>
<name>M1B831_SOLTU</name>
<dbReference type="eggNOG" id="KOG1725">
    <property type="taxonomic scope" value="Eukaryota"/>
</dbReference>
<organism evidence="1 2">
    <name type="scientific">Solanum tuberosum</name>
    <name type="common">Potato</name>
    <dbReference type="NCBI Taxonomy" id="4113"/>
    <lineage>
        <taxon>Eukaryota</taxon>
        <taxon>Viridiplantae</taxon>
        <taxon>Streptophyta</taxon>
        <taxon>Embryophyta</taxon>
        <taxon>Tracheophyta</taxon>
        <taxon>Spermatophyta</taxon>
        <taxon>Magnoliopsida</taxon>
        <taxon>eudicotyledons</taxon>
        <taxon>Gunneridae</taxon>
        <taxon>Pentapetalae</taxon>
        <taxon>asterids</taxon>
        <taxon>lamiids</taxon>
        <taxon>Solanales</taxon>
        <taxon>Solanaceae</taxon>
        <taxon>Solanoideae</taxon>
        <taxon>Solaneae</taxon>
        <taxon>Solanum</taxon>
    </lineage>
</organism>
<sequence>MQMGLKLLLSPLNTNVIVRTACCSVGIVLPVYSTFKAIETGNRNEQHKWLLYWAGDDAFQNFTNFFCFANLEIAFFSTRY</sequence>
<dbReference type="Proteomes" id="UP000011115">
    <property type="component" value="Unassembled WGS sequence"/>
</dbReference>
<evidence type="ECO:0000313" key="2">
    <source>
        <dbReference type="Proteomes" id="UP000011115"/>
    </source>
</evidence>